<name>A0A9N8H4A0_9STRA</name>
<feature type="compositionally biased region" description="Low complexity" evidence="1">
    <location>
        <begin position="105"/>
        <end position="126"/>
    </location>
</feature>
<accession>A0A9N8H4A0</accession>
<organism evidence="2 3">
    <name type="scientific">Seminavis robusta</name>
    <dbReference type="NCBI Taxonomy" id="568900"/>
    <lineage>
        <taxon>Eukaryota</taxon>
        <taxon>Sar</taxon>
        <taxon>Stramenopiles</taxon>
        <taxon>Ochrophyta</taxon>
        <taxon>Bacillariophyta</taxon>
        <taxon>Bacillariophyceae</taxon>
        <taxon>Bacillariophycidae</taxon>
        <taxon>Naviculales</taxon>
        <taxon>Naviculaceae</taxon>
        <taxon>Seminavis</taxon>
    </lineage>
</organism>
<evidence type="ECO:0000256" key="1">
    <source>
        <dbReference type="SAM" id="MobiDB-lite"/>
    </source>
</evidence>
<dbReference type="Proteomes" id="UP001153069">
    <property type="component" value="Unassembled WGS sequence"/>
</dbReference>
<dbReference type="AlphaFoldDB" id="A0A9N8H4A0"/>
<sequence length="174" mass="19918">MTGGFISKARKRISWSKKYDRIVEESTDSFNSSAHKKLQVDQIVSMTELTNYSDNSCWDELKIAECQSCSSRLMIRNNARKKKVKKKGGPLRERNRPFLPPKRPSSSFSTKSASNASASASSRNSRNSNYYYMEMDDHENQDDDEPLLHWAQLPFANASQEQREFLPVTLGVEI</sequence>
<protein>
    <submittedName>
        <fullName evidence="2">Uncharacterized protein</fullName>
    </submittedName>
</protein>
<dbReference type="EMBL" id="CAICTM010000006">
    <property type="protein sequence ID" value="CAB9496513.1"/>
    <property type="molecule type" value="Genomic_DNA"/>
</dbReference>
<feature type="compositionally biased region" description="Basic residues" evidence="1">
    <location>
        <begin position="78"/>
        <end position="89"/>
    </location>
</feature>
<feature type="region of interest" description="Disordered" evidence="1">
    <location>
        <begin position="77"/>
        <end position="126"/>
    </location>
</feature>
<reference evidence="2" key="1">
    <citation type="submission" date="2020-06" db="EMBL/GenBank/DDBJ databases">
        <authorList>
            <consortium name="Plant Systems Biology data submission"/>
        </authorList>
    </citation>
    <scope>NUCLEOTIDE SEQUENCE</scope>
    <source>
        <strain evidence="2">D6</strain>
    </source>
</reference>
<proteinExistence type="predicted"/>
<evidence type="ECO:0000313" key="2">
    <source>
        <dbReference type="EMBL" id="CAB9496513.1"/>
    </source>
</evidence>
<keyword evidence="3" id="KW-1185">Reference proteome</keyword>
<gene>
    <name evidence="2" type="ORF">SEMRO_6_G004840.1</name>
</gene>
<comment type="caution">
    <text evidence="2">The sequence shown here is derived from an EMBL/GenBank/DDBJ whole genome shotgun (WGS) entry which is preliminary data.</text>
</comment>
<evidence type="ECO:0000313" key="3">
    <source>
        <dbReference type="Proteomes" id="UP001153069"/>
    </source>
</evidence>